<dbReference type="OrthoDB" id="9803017at2"/>
<dbReference type="EMBL" id="NTFI01000003">
    <property type="protein sequence ID" value="PHQ25149.1"/>
    <property type="molecule type" value="Genomic_DNA"/>
</dbReference>
<dbReference type="PROSITE" id="PS00092">
    <property type="entry name" value="N6_MTASE"/>
    <property type="match status" value="1"/>
</dbReference>
<dbReference type="AlphaFoldDB" id="A0A2G1VF56"/>
<evidence type="ECO:0000256" key="5">
    <source>
        <dbReference type="ARBA" id="ARBA00022603"/>
    </source>
</evidence>
<dbReference type="GO" id="GO:0052913">
    <property type="term" value="F:16S rRNA (guanine(966)-N(2))-methyltransferase activity"/>
    <property type="evidence" value="ECO:0007669"/>
    <property type="project" value="UniProtKB-EC"/>
</dbReference>
<keyword evidence="5 8" id="KW-0489">Methyltransferase</keyword>
<proteinExistence type="inferred from homology"/>
<evidence type="ECO:0000256" key="8">
    <source>
        <dbReference type="PIRNR" id="PIRNR004553"/>
    </source>
</evidence>
<comment type="catalytic activity">
    <reaction evidence="7 8">
        <text>guanosine(966) in 16S rRNA + S-adenosyl-L-methionine = N(2)-methylguanosine(966) in 16S rRNA + S-adenosyl-L-homocysteine + H(+)</text>
        <dbReference type="Rhea" id="RHEA:23548"/>
        <dbReference type="Rhea" id="RHEA-COMP:10211"/>
        <dbReference type="Rhea" id="RHEA-COMP:10212"/>
        <dbReference type="ChEBI" id="CHEBI:15378"/>
        <dbReference type="ChEBI" id="CHEBI:57856"/>
        <dbReference type="ChEBI" id="CHEBI:59789"/>
        <dbReference type="ChEBI" id="CHEBI:74269"/>
        <dbReference type="ChEBI" id="CHEBI:74481"/>
        <dbReference type="EC" id="2.1.1.171"/>
    </reaction>
</comment>
<organism evidence="10 11">
    <name type="scientific">Marinobacter guineae</name>
    <dbReference type="NCBI Taxonomy" id="432303"/>
    <lineage>
        <taxon>Bacteria</taxon>
        <taxon>Pseudomonadati</taxon>
        <taxon>Pseudomonadota</taxon>
        <taxon>Gammaproteobacteria</taxon>
        <taxon>Pseudomonadales</taxon>
        <taxon>Marinobacteraceae</taxon>
        <taxon>Marinobacter</taxon>
    </lineage>
</organism>
<evidence type="ECO:0000256" key="7">
    <source>
        <dbReference type="ARBA" id="ARBA00048326"/>
    </source>
</evidence>
<evidence type="ECO:0000313" key="10">
    <source>
        <dbReference type="EMBL" id="PHQ25149.1"/>
    </source>
</evidence>
<comment type="caution">
    <text evidence="10">The sequence shown here is derived from an EMBL/GenBank/DDBJ whole genome shotgun (WGS) entry which is preliminary data.</text>
</comment>
<feature type="region of interest" description="Disordered" evidence="9">
    <location>
        <begin position="1"/>
        <end position="33"/>
    </location>
</feature>
<reference evidence="10 11" key="1">
    <citation type="submission" date="2017-09" db="EMBL/GenBank/DDBJ databases">
        <title>The draft genome sequences of Marinobacter guineae M3B.</title>
        <authorList>
            <person name="Cao J."/>
        </authorList>
    </citation>
    <scope>NUCLEOTIDE SEQUENCE [LARGE SCALE GENOMIC DNA]</scope>
    <source>
        <strain evidence="10 11">M3B</strain>
    </source>
</reference>
<dbReference type="PANTHER" id="PTHR43542">
    <property type="entry name" value="METHYLTRANSFERASE"/>
    <property type="match status" value="1"/>
</dbReference>
<comment type="similarity">
    <text evidence="2 8">Belongs to the methyltransferase superfamily. RsmD family.</text>
</comment>
<keyword evidence="8" id="KW-0698">rRNA processing</keyword>
<gene>
    <name evidence="10" type="primary">rsmD</name>
    <name evidence="10" type="ORF">CLH62_12435</name>
</gene>
<evidence type="ECO:0000256" key="1">
    <source>
        <dbReference type="ARBA" id="ARBA00002649"/>
    </source>
</evidence>
<dbReference type="SUPFAM" id="SSF53335">
    <property type="entry name" value="S-adenosyl-L-methionine-dependent methyltransferases"/>
    <property type="match status" value="1"/>
</dbReference>
<dbReference type="Proteomes" id="UP000229044">
    <property type="component" value="Unassembled WGS sequence"/>
</dbReference>
<keyword evidence="11" id="KW-1185">Reference proteome</keyword>
<dbReference type="Pfam" id="PF03602">
    <property type="entry name" value="Cons_hypoth95"/>
    <property type="match status" value="1"/>
</dbReference>
<dbReference type="PIRSF" id="PIRSF004553">
    <property type="entry name" value="CHP00095"/>
    <property type="match status" value="1"/>
</dbReference>
<dbReference type="RefSeq" id="WP_099618460.1">
    <property type="nucleotide sequence ID" value="NZ_KZ319340.1"/>
</dbReference>
<evidence type="ECO:0000256" key="4">
    <source>
        <dbReference type="ARBA" id="ARBA00013682"/>
    </source>
</evidence>
<accession>A0A2G1VF56</accession>
<keyword evidence="6 8" id="KW-0808">Transferase</keyword>
<evidence type="ECO:0000256" key="6">
    <source>
        <dbReference type="ARBA" id="ARBA00022679"/>
    </source>
</evidence>
<evidence type="ECO:0000256" key="9">
    <source>
        <dbReference type="SAM" id="MobiDB-lite"/>
    </source>
</evidence>
<comment type="function">
    <text evidence="1 8">Specifically methylates the guanine in position 966 of 16S rRNA in the assembled 30S particle.</text>
</comment>
<keyword evidence="8" id="KW-0949">S-adenosyl-L-methionine</keyword>
<dbReference type="EC" id="2.1.1.171" evidence="3 8"/>
<dbReference type="InterPro" id="IPR029063">
    <property type="entry name" value="SAM-dependent_MTases_sf"/>
</dbReference>
<evidence type="ECO:0000313" key="11">
    <source>
        <dbReference type="Proteomes" id="UP000229044"/>
    </source>
</evidence>
<dbReference type="InterPro" id="IPR002052">
    <property type="entry name" value="DNA_methylase_N6_adenine_CS"/>
</dbReference>
<dbReference type="PANTHER" id="PTHR43542:SF1">
    <property type="entry name" value="METHYLTRANSFERASE"/>
    <property type="match status" value="1"/>
</dbReference>
<name>A0A2G1VF56_9GAMM</name>
<evidence type="ECO:0000256" key="3">
    <source>
        <dbReference type="ARBA" id="ARBA00012141"/>
    </source>
</evidence>
<dbReference type="GO" id="GO:0003676">
    <property type="term" value="F:nucleic acid binding"/>
    <property type="evidence" value="ECO:0007669"/>
    <property type="project" value="InterPro"/>
</dbReference>
<evidence type="ECO:0000256" key="2">
    <source>
        <dbReference type="ARBA" id="ARBA00005269"/>
    </source>
</evidence>
<dbReference type="InterPro" id="IPR004398">
    <property type="entry name" value="RNA_MeTrfase_RsmD"/>
</dbReference>
<protein>
    <recommendedName>
        <fullName evidence="4 8">Ribosomal RNA small subunit methyltransferase D</fullName>
        <ecNumber evidence="3 8">2.1.1.171</ecNumber>
    </recommendedName>
</protein>
<sequence>MARRNPANRSQPGKPQRRSGPASSRNEAGTGELRIIGGDWRSRKLRFPDAGGVRPTPARTRETLFNWLSFHLAGSDCLDLFAGSGALGLEALSRGAATVTLVDHTPALATALRDNLRLLKSNGGEVVCAGVENYLKQRSRPPFDIVFMDPPFRQGWLERLFPLLDQQEWIMPGGWVYVEHESEIPTPVVPATWQLHRQKSAGQVTYSLFRVMTGAE</sequence>
<dbReference type="Gene3D" id="3.40.50.150">
    <property type="entry name" value="Vaccinia Virus protein VP39"/>
    <property type="match status" value="1"/>
</dbReference>
<dbReference type="CDD" id="cd02440">
    <property type="entry name" value="AdoMet_MTases"/>
    <property type="match status" value="1"/>
</dbReference>
<dbReference type="NCBIfam" id="TIGR00095">
    <property type="entry name" value="16S rRNA (guanine(966)-N(2))-methyltransferase RsmD"/>
    <property type="match status" value="1"/>
</dbReference>